<organism evidence="6 7">
    <name type="scientific">Filifactor alocis (strain ATCC 35896 / CCUG 47790 / D40 B5)</name>
    <name type="common">Fusobacterium alocis</name>
    <dbReference type="NCBI Taxonomy" id="546269"/>
    <lineage>
        <taxon>Bacteria</taxon>
        <taxon>Bacillati</taxon>
        <taxon>Bacillota</taxon>
        <taxon>Clostridia</taxon>
        <taxon>Peptostreptococcales</taxon>
        <taxon>Filifactoraceae</taxon>
        <taxon>Filifactor</taxon>
    </lineage>
</organism>
<dbReference type="Gene3D" id="3.40.50.300">
    <property type="entry name" value="P-loop containing nucleotide triphosphate hydrolases"/>
    <property type="match status" value="1"/>
</dbReference>
<dbReference type="eggNOG" id="COG1121">
    <property type="taxonomic scope" value="Bacteria"/>
</dbReference>
<evidence type="ECO:0000256" key="3">
    <source>
        <dbReference type="ARBA" id="ARBA00022741"/>
    </source>
</evidence>
<proteinExistence type="inferred from homology"/>
<dbReference type="OrthoDB" id="9806726at2"/>
<evidence type="ECO:0000256" key="4">
    <source>
        <dbReference type="ARBA" id="ARBA00022840"/>
    </source>
</evidence>
<dbReference type="PANTHER" id="PTHR42734:SF17">
    <property type="entry name" value="METAL TRANSPORT SYSTEM ATP-BINDING PROTEIN TM_0124-RELATED"/>
    <property type="match status" value="1"/>
</dbReference>
<dbReference type="InterPro" id="IPR027417">
    <property type="entry name" value="P-loop_NTPase"/>
</dbReference>
<evidence type="ECO:0000313" key="6">
    <source>
        <dbReference type="EMBL" id="EFE28142.1"/>
    </source>
</evidence>
<dbReference type="RefSeq" id="WP_014262236.1">
    <property type="nucleotide sequence ID" value="NC_016630.1"/>
</dbReference>
<dbReference type="CDD" id="cd03235">
    <property type="entry name" value="ABC_Metallic_Cations"/>
    <property type="match status" value="1"/>
</dbReference>
<feature type="domain" description="ABC transporter" evidence="5">
    <location>
        <begin position="5"/>
        <end position="226"/>
    </location>
</feature>
<keyword evidence="4 6" id="KW-0067">ATP-binding</keyword>
<dbReference type="GO" id="GO:0016887">
    <property type="term" value="F:ATP hydrolysis activity"/>
    <property type="evidence" value="ECO:0007669"/>
    <property type="project" value="InterPro"/>
</dbReference>
<comment type="similarity">
    <text evidence="1">Belongs to the ABC transporter superfamily.</text>
</comment>
<dbReference type="SMART" id="SM00382">
    <property type="entry name" value="AAA"/>
    <property type="match status" value="1"/>
</dbReference>
<dbReference type="SUPFAM" id="SSF52540">
    <property type="entry name" value="P-loop containing nucleoside triphosphate hydrolases"/>
    <property type="match status" value="1"/>
</dbReference>
<evidence type="ECO:0000256" key="1">
    <source>
        <dbReference type="ARBA" id="ARBA00005417"/>
    </source>
</evidence>
<keyword evidence="3" id="KW-0547">Nucleotide-binding</keyword>
<dbReference type="KEGG" id="faa:HMPREF0389_00055"/>
<dbReference type="GO" id="GO:0005524">
    <property type="term" value="F:ATP binding"/>
    <property type="evidence" value="ECO:0007669"/>
    <property type="project" value="UniProtKB-KW"/>
</dbReference>
<evidence type="ECO:0000313" key="7">
    <source>
        <dbReference type="Proteomes" id="UP000007468"/>
    </source>
</evidence>
<dbReference type="PROSITE" id="PS00211">
    <property type="entry name" value="ABC_TRANSPORTER_1"/>
    <property type="match status" value="1"/>
</dbReference>
<accession>D6GR51</accession>
<dbReference type="Pfam" id="PF00005">
    <property type="entry name" value="ABC_tran"/>
    <property type="match status" value="1"/>
</dbReference>
<dbReference type="PANTHER" id="PTHR42734">
    <property type="entry name" value="METAL TRANSPORT SYSTEM ATP-BINDING PROTEIN TM_0124-RELATED"/>
    <property type="match status" value="1"/>
</dbReference>
<dbReference type="Proteomes" id="UP000007468">
    <property type="component" value="Chromosome"/>
</dbReference>
<name>D6GR51_FILAD</name>
<dbReference type="EMBL" id="CP002390">
    <property type="protein sequence ID" value="EFE28142.1"/>
    <property type="molecule type" value="Genomic_DNA"/>
</dbReference>
<evidence type="ECO:0000259" key="5">
    <source>
        <dbReference type="PROSITE" id="PS50893"/>
    </source>
</evidence>
<keyword evidence="2" id="KW-0813">Transport</keyword>
<dbReference type="STRING" id="546269.HMPREF0389_00055"/>
<dbReference type="InterPro" id="IPR003439">
    <property type="entry name" value="ABC_transporter-like_ATP-bd"/>
</dbReference>
<protein>
    <submittedName>
        <fullName evidence="6">ABC transporter, ATP-binding protein</fullName>
    </submittedName>
</protein>
<reference evidence="7" key="1">
    <citation type="submission" date="2010-12" db="EMBL/GenBank/DDBJ databases">
        <title>The genome sequence of Filifactor alocis strain ATCC 35896.</title>
        <authorList>
            <consortium name="The Broad Institute Genome Sequencing Platform"/>
            <person name="Ward D."/>
            <person name="Earl A."/>
            <person name="Feldgarden M."/>
            <person name="Young S.K."/>
            <person name="Gargeya S."/>
            <person name="Zeng Q."/>
            <person name="Alvarado L."/>
            <person name="Berlin A."/>
            <person name="Bochicchio J."/>
            <person name="Chapman S.B."/>
            <person name="Chen Z."/>
            <person name="Freedman E."/>
            <person name="Gellesch M."/>
            <person name="Goldberg J."/>
            <person name="Griggs A."/>
            <person name="Gujja S."/>
            <person name="Heilman E."/>
            <person name="Heiman D."/>
            <person name="Howarth C."/>
            <person name="Mehta T."/>
            <person name="Neiman D."/>
            <person name="Pearson M."/>
            <person name="Roberts A."/>
            <person name="Saif S."/>
            <person name="Shea T."/>
            <person name="Shenoy N."/>
            <person name="Sisk P."/>
            <person name="Stolte C."/>
            <person name="Sykes S."/>
            <person name="White J."/>
            <person name="Yandava C."/>
            <person name="Izard J."/>
            <person name="Blanton J.M."/>
            <person name="Baranova O.V."/>
            <person name="Tanner A.C."/>
            <person name="Dewhirst F.E."/>
            <person name="Haas B."/>
            <person name="Nusbaum C."/>
            <person name="Birren B."/>
        </authorList>
    </citation>
    <scope>NUCLEOTIDE SEQUENCE [LARGE SCALE GENOMIC DNA]</scope>
    <source>
        <strain evidence="7">ATCC 35896 / D40 B5</strain>
    </source>
</reference>
<dbReference type="FunFam" id="3.40.50.300:FF:000134">
    <property type="entry name" value="Iron-enterobactin ABC transporter ATP-binding protein"/>
    <property type="match status" value="1"/>
</dbReference>
<dbReference type="InterPro" id="IPR050153">
    <property type="entry name" value="Metal_Ion_Import_ABC"/>
</dbReference>
<dbReference type="InterPro" id="IPR003593">
    <property type="entry name" value="AAA+_ATPase"/>
</dbReference>
<gene>
    <name evidence="6" type="ordered locus">HMPREF0389_00055</name>
</gene>
<dbReference type="AlphaFoldDB" id="D6GR51"/>
<keyword evidence="7" id="KW-1185">Reference proteome</keyword>
<dbReference type="InterPro" id="IPR017871">
    <property type="entry name" value="ABC_transporter-like_CS"/>
</dbReference>
<sequence length="226" mass="25708">MNEIISLDNVTFGYEKETVLENLDMKIYEGDLIGIMGENGAGKSTLIKLVLGQLEPWHGSVMMNGKKVSKYDVQNGIGYVPQRASGKNSGFPATAEEIVMLNLFRDIGFLKRPKKHHYQMVHNALRMVEMEEYANRLIYKMSGGQQQRVMIAKALVNNPNILLLDEPTTGIDRKSTEQLMHLLHHINCHHKITIVVISHDVSVLKNVSNRIFLLEDKRAVERKGEW</sequence>
<evidence type="ECO:0000256" key="2">
    <source>
        <dbReference type="ARBA" id="ARBA00022448"/>
    </source>
</evidence>
<dbReference type="PROSITE" id="PS50893">
    <property type="entry name" value="ABC_TRANSPORTER_2"/>
    <property type="match status" value="1"/>
</dbReference>